<evidence type="ECO:0000259" key="2">
    <source>
        <dbReference type="PROSITE" id="PS51352"/>
    </source>
</evidence>
<proteinExistence type="inferred from homology"/>
<name>A0A327VY23_9BACT</name>
<reference evidence="3 4" key="1">
    <citation type="submission" date="2018-06" db="EMBL/GenBank/DDBJ databases">
        <title>Genomic Encyclopedia of Archaeal and Bacterial Type Strains, Phase II (KMG-II): from individual species to whole genera.</title>
        <authorList>
            <person name="Goeker M."/>
        </authorList>
    </citation>
    <scope>NUCLEOTIDE SEQUENCE [LARGE SCALE GENOMIC DNA]</scope>
    <source>
        <strain evidence="3 4">DSM 29821</strain>
    </source>
</reference>
<evidence type="ECO:0000313" key="4">
    <source>
        <dbReference type="Proteomes" id="UP000249819"/>
    </source>
</evidence>
<accession>A0A327VY23</accession>
<feature type="domain" description="Thioredoxin" evidence="2">
    <location>
        <begin position="1"/>
        <end position="171"/>
    </location>
</feature>
<organism evidence="3 4">
    <name type="scientific">Chitinophaga dinghuensis</name>
    <dbReference type="NCBI Taxonomy" id="1539050"/>
    <lineage>
        <taxon>Bacteria</taxon>
        <taxon>Pseudomonadati</taxon>
        <taxon>Bacteroidota</taxon>
        <taxon>Chitinophagia</taxon>
        <taxon>Chitinophagales</taxon>
        <taxon>Chitinophagaceae</taxon>
        <taxon>Chitinophaga</taxon>
    </lineage>
</organism>
<dbReference type="Gene3D" id="3.40.30.10">
    <property type="entry name" value="Glutaredoxin"/>
    <property type="match status" value="1"/>
</dbReference>
<dbReference type="OrthoDB" id="117402at2"/>
<dbReference type="EMBL" id="QLMA01000004">
    <property type="protein sequence ID" value="RAJ81941.1"/>
    <property type="molecule type" value="Genomic_DNA"/>
</dbReference>
<evidence type="ECO:0000256" key="1">
    <source>
        <dbReference type="ARBA" id="ARBA00005791"/>
    </source>
</evidence>
<dbReference type="InterPro" id="IPR036249">
    <property type="entry name" value="Thioredoxin-like_sf"/>
</dbReference>
<dbReference type="PROSITE" id="PS51352">
    <property type="entry name" value="THIOREDOXIN_2"/>
    <property type="match status" value="1"/>
</dbReference>
<dbReference type="RefSeq" id="WP_111592503.1">
    <property type="nucleotide sequence ID" value="NZ_QLMA01000004.1"/>
</dbReference>
<dbReference type="PANTHER" id="PTHR13887:SF55">
    <property type="entry name" value="SLR0313 PROTEIN"/>
    <property type="match status" value="1"/>
</dbReference>
<keyword evidence="4" id="KW-1185">Reference proteome</keyword>
<dbReference type="Proteomes" id="UP000249819">
    <property type="component" value="Unassembled WGS sequence"/>
</dbReference>
<protein>
    <submittedName>
        <fullName evidence="3">Thioredoxin-like protein</fullName>
    </submittedName>
</protein>
<evidence type="ECO:0000313" key="3">
    <source>
        <dbReference type="EMBL" id="RAJ81941.1"/>
    </source>
</evidence>
<dbReference type="InterPro" id="IPR012336">
    <property type="entry name" value="Thioredoxin-like_fold"/>
</dbReference>
<dbReference type="Pfam" id="PF13462">
    <property type="entry name" value="Thioredoxin_4"/>
    <property type="match status" value="1"/>
</dbReference>
<gene>
    <name evidence="3" type="ORF">CLV59_104166</name>
</gene>
<comment type="similarity">
    <text evidence="1">Belongs to the thioredoxin family. DsbA subfamily.</text>
</comment>
<dbReference type="AlphaFoldDB" id="A0A327VY23"/>
<comment type="caution">
    <text evidence="3">The sequence shown here is derived from an EMBL/GenBank/DDBJ whole genome shotgun (WGS) entry which is preliminary data.</text>
</comment>
<sequence>MAHLKNPVTQNDHSTGNPQSGRILVEYGDYQCSHCGIAFPLIRKLLRQYGDDLLFVFRNFPLQESHPAAVIAALAAEAAALQGKFWEMHDILYENQAELSADNILGFAATLHLDMSRFSQDWRSQQLLDRVERDLEGGLRSGVNGTPTFFLNGERYNDYDETYQSLAMLMEA</sequence>
<dbReference type="InterPro" id="IPR013766">
    <property type="entry name" value="Thioredoxin_domain"/>
</dbReference>
<dbReference type="SUPFAM" id="SSF52833">
    <property type="entry name" value="Thioredoxin-like"/>
    <property type="match status" value="1"/>
</dbReference>
<dbReference type="PANTHER" id="PTHR13887">
    <property type="entry name" value="GLUTATHIONE S-TRANSFERASE KAPPA"/>
    <property type="match status" value="1"/>
</dbReference>